<dbReference type="HOGENOM" id="CLU_2277028_0_0_1"/>
<proteinExistence type="predicted"/>
<dbReference type="InParanoid" id="A0A067M065"/>
<evidence type="ECO:0000313" key="1">
    <source>
        <dbReference type="EMBL" id="KDQ08060.1"/>
    </source>
</evidence>
<keyword evidence="2" id="KW-1185">Reference proteome</keyword>
<reference evidence="2" key="1">
    <citation type="journal article" date="2014" name="Proc. Natl. Acad. Sci. U.S.A.">
        <title>Extensive sampling of basidiomycete genomes demonstrates inadequacy of the white-rot/brown-rot paradigm for wood decay fungi.</title>
        <authorList>
            <person name="Riley R."/>
            <person name="Salamov A.A."/>
            <person name="Brown D.W."/>
            <person name="Nagy L.G."/>
            <person name="Floudas D."/>
            <person name="Held B.W."/>
            <person name="Levasseur A."/>
            <person name="Lombard V."/>
            <person name="Morin E."/>
            <person name="Otillar R."/>
            <person name="Lindquist E.A."/>
            <person name="Sun H."/>
            <person name="LaButti K.M."/>
            <person name="Schmutz J."/>
            <person name="Jabbour D."/>
            <person name="Luo H."/>
            <person name="Baker S.E."/>
            <person name="Pisabarro A.G."/>
            <person name="Walton J.D."/>
            <person name="Blanchette R.A."/>
            <person name="Henrissat B."/>
            <person name="Martin F."/>
            <person name="Cullen D."/>
            <person name="Hibbett D.S."/>
            <person name="Grigoriev I.V."/>
        </authorList>
    </citation>
    <scope>NUCLEOTIDE SEQUENCE [LARGE SCALE GENOMIC DNA]</scope>
    <source>
        <strain evidence="2">FD-172 SS1</strain>
    </source>
</reference>
<protein>
    <submittedName>
        <fullName evidence="1">Uncharacterized protein</fullName>
    </submittedName>
</protein>
<gene>
    <name evidence="1" type="ORF">BOTBODRAFT_586475</name>
</gene>
<dbReference type="Proteomes" id="UP000027195">
    <property type="component" value="Unassembled WGS sequence"/>
</dbReference>
<organism evidence="1 2">
    <name type="scientific">Botryobasidium botryosum (strain FD-172 SS1)</name>
    <dbReference type="NCBI Taxonomy" id="930990"/>
    <lineage>
        <taxon>Eukaryota</taxon>
        <taxon>Fungi</taxon>
        <taxon>Dikarya</taxon>
        <taxon>Basidiomycota</taxon>
        <taxon>Agaricomycotina</taxon>
        <taxon>Agaricomycetes</taxon>
        <taxon>Cantharellales</taxon>
        <taxon>Botryobasidiaceae</taxon>
        <taxon>Botryobasidium</taxon>
    </lineage>
</organism>
<dbReference type="AlphaFoldDB" id="A0A067M065"/>
<evidence type="ECO:0000313" key="2">
    <source>
        <dbReference type="Proteomes" id="UP000027195"/>
    </source>
</evidence>
<name>A0A067M065_BOTB1</name>
<accession>A0A067M065</accession>
<sequence length="102" mass="11688">MVPPSFILKTTAHKLRVPHIRTSPTLHLLEPHTARHCSYRSRRLYATHISHRRYCATASKKFSPRACFSVSRPCFYFLASPIVVFYPPCLPSPPPPPTVLYI</sequence>
<dbReference type="EMBL" id="KL198096">
    <property type="protein sequence ID" value="KDQ08060.1"/>
    <property type="molecule type" value="Genomic_DNA"/>
</dbReference>